<dbReference type="Proteomes" id="UP001396334">
    <property type="component" value="Unassembled WGS sequence"/>
</dbReference>
<organism evidence="3 4">
    <name type="scientific">Hibiscus sabdariffa</name>
    <name type="common">roselle</name>
    <dbReference type="NCBI Taxonomy" id="183260"/>
    <lineage>
        <taxon>Eukaryota</taxon>
        <taxon>Viridiplantae</taxon>
        <taxon>Streptophyta</taxon>
        <taxon>Embryophyta</taxon>
        <taxon>Tracheophyta</taxon>
        <taxon>Spermatophyta</taxon>
        <taxon>Magnoliopsida</taxon>
        <taxon>eudicotyledons</taxon>
        <taxon>Gunneridae</taxon>
        <taxon>Pentapetalae</taxon>
        <taxon>rosids</taxon>
        <taxon>malvids</taxon>
        <taxon>Malvales</taxon>
        <taxon>Malvaceae</taxon>
        <taxon>Malvoideae</taxon>
        <taxon>Hibiscus</taxon>
    </lineage>
</organism>
<comment type="caution">
    <text evidence="3">The sequence shown here is derived from an EMBL/GenBank/DDBJ whole genome shotgun (WGS) entry which is preliminary data.</text>
</comment>
<keyword evidence="4" id="KW-1185">Reference proteome</keyword>
<dbReference type="InterPro" id="IPR006703">
    <property type="entry name" value="G_AIG1"/>
</dbReference>
<protein>
    <recommendedName>
        <fullName evidence="2">AIG1-type G domain-containing protein</fullName>
    </recommendedName>
</protein>
<evidence type="ECO:0000313" key="4">
    <source>
        <dbReference type="Proteomes" id="UP001396334"/>
    </source>
</evidence>
<keyword evidence="1" id="KW-0547">Nucleotide-binding</keyword>
<proteinExistence type="predicted"/>
<evidence type="ECO:0000256" key="1">
    <source>
        <dbReference type="ARBA" id="ARBA00022741"/>
    </source>
</evidence>
<dbReference type="EMBL" id="JBBPBN010000043">
    <property type="protein sequence ID" value="KAK8997286.1"/>
    <property type="molecule type" value="Genomic_DNA"/>
</dbReference>
<sequence length="164" mass="18966">MGTVHGIKVTFIDTPAPGFLSSSTSTMRRNRKIMLSVKKFIRRSPPDVVLYIEWLDLINVGYRDFPLLKLMNEVFGNAIWFSTILVMTHSSSTLPEGLNRYPVNYEPYVKHCTALMQQYIHQTVFDLTLENPLFLVENDPRCKRNFTGKVYFQMDRSGNPSSCY</sequence>
<feature type="domain" description="AIG1-type G" evidence="2">
    <location>
        <begin position="3"/>
        <end position="107"/>
    </location>
</feature>
<name>A0ABR2Q9E8_9ROSI</name>
<dbReference type="InterPro" id="IPR027417">
    <property type="entry name" value="P-loop_NTPase"/>
</dbReference>
<reference evidence="3 4" key="1">
    <citation type="journal article" date="2024" name="G3 (Bethesda)">
        <title>Genome assembly of Hibiscus sabdariffa L. provides insights into metabolisms of medicinal natural products.</title>
        <authorList>
            <person name="Kim T."/>
        </authorList>
    </citation>
    <scope>NUCLEOTIDE SEQUENCE [LARGE SCALE GENOMIC DNA]</scope>
    <source>
        <strain evidence="3">TK-2024</strain>
        <tissue evidence="3">Old leaves</tissue>
    </source>
</reference>
<evidence type="ECO:0000313" key="3">
    <source>
        <dbReference type="EMBL" id="KAK8997286.1"/>
    </source>
</evidence>
<gene>
    <name evidence="3" type="ORF">V6N11_020769</name>
</gene>
<dbReference type="Pfam" id="PF04548">
    <property type="entry name" value="AIG1"/>
    <property type="match status" value="1"/>
</dbReference>
<dbReference type="Gene3D" id="3.40.50.300">
    <property type="entry name" value="P-loop containing nucleotide triphosphate hydrolases"/>
    <property type="match status" value="1"/>
</dbReference>
<evidence type="ECO:0000259" key="2">
    <source>
        <dbReference type="Pfam" id="PF04548"/>
    </source>
</evidence>
<accession>A0ABR2Q9E8</accession>